<dbReference type="InterPro" id="IPR050256">
    <property type="entry name" value="Glycosyltransferase_2"/>
</dbReference>
<dbReference type="InterPro" id="IPR029044">
    <property type="entry name" value="Nucleotide-diphossugar_trans"/>
</dbReference>
<dbReference type="OrthoDB" id="9797819at2"/>
<name>A0A3M2LBS8_9NOCA</name>
<dbReference type="CDD" id="cd04179">
    <property type="entry name" value="DPM_DPG-synthase_like"/>
    <property type="match status" value="1"/>
</dbReference>
<comment type="caution">
    <text evidence="3">The sequence shown here is derived from an EMBL/GenBank/DDBJ whole genome shotgun (WGS) entry which is preliminary data.</text>
</comment>
<dbReference type="EMBL" id="RFFH01000001">
    <property type="protein sequence ID" value="RMI34961.1"/>
    <property type="molecule type" value="Genomic_DNA"/>
</dbReference>
<gene>
    <name evidence="3" type="ORF">EBN03_00980</name>
</gene>
<dbReference type="Proteomes" id="UP000279275">
    <property type="component" value="Unassembled WGS sequence"/>
</dbReference>
<organism evidence="3 4">
    <name type="scientific">Nocardia stercoris</name>
    <dbReference type="NCBI Taxonomy" id="2483361"/>
    <lineage>
        <taxon>Bacteria</taxon>
        <taxon>Bacillati</taxon>
        <taxon>Actinomycetota</taxon>
        <taxon>Actinomycetes</taxon>
        <taxon>Mycobacteriales</taxon>
        <taxon>Nocardiaceae</taxon>
        <taxon>Nocardia</taxon>
    </lineage>
</organism>
<dbReference type="InterPro" id="IPR001173">
    <property type="entry name" value="Glyco_trans_2-like"/>
</dbReference>
<reference evidence="3 4" key="1">
    <citation type="submission" date="2018-10" db="EMBL/GenBank/DDBJ databases">
        <title>Isolation from cow dung.</title>
        <authorList>
            <person name="Ling L."/>
        </authorList>
    </citation>
    <scope>NUCLEOTIDE SEQUENCE [LARGE SCALE GENOMIC DNA]</scope>
    <source>
        <strain evidence="3 4">NEAU-LL90</strain>
    </source>
</reference>
<sequence length="254" mass="26827">MCRSWLATVICQSFVTVAHRVSGLAGPSVDGVTKILDSFDDVTVVIPCRDEAGALPGVLAAIPPGYRALVVDNGSTDGTADVARAGGATVISQDEPGYGATVQAGIAAAGTPVVAVLDGDGSMDPGALPELVELLRAGADLVVGRRRPAERGVWPWHARAGNYLVARRLRRRYGLPVHDIGALRVASRASLLALGPLHRRSGYPLELLVAASRAGWRVVERDIEYRPRTHGRSKVSGSVLGTFRAVRDFLAVLR</sequence>
<protein>
    <submittedName>
        <fullName evidence="3">Glycosyltransferase family 2 protein</fullName>
    </submittedName>
</protein>
<keyword evidence="3" id="KW-0808">Transferase</keyword>
<dbReference type="PANTHER" id="PTHR48090">
    <property type="entry name" value="UNDECAPRENYL-PHOSPHATE 4-DEOXY-4-FORMAMIDO-L-ARABINOSE TRANSFERASE-RELATED"/>
    <property type="match status" value="1"/>
</dbReference>
<dbReference type="SUPFAM" id="SSF53448">
    <property type="entry name" value="Nucleotide-diphospho-sugar transferases"/>
    <property type="match status" value="1"/>
</dbReference>
<dbReference type="GO" id="GO:0016740">
    <property type="term" value="F:transferase activity"/>
    <property type="evidence" value="ECO:0007669"/>
    <property type="project" value="UniProtKB-KW"/>
</dbReference>
<keyword evidence="4" id="KW-1185">Reference proteome</keyword>
<evidence type="ECO:0000256" key="1">
    <source>
        <dbReference type="ARBA" id="ARBA00006739"/>
    </source>
</evidence>
<dbReference type="PANTHER" id="PTHR48090:SF7">
    <property type="entry name" value="RFBJ PROTEIN"/>
    <property type="match status" value="1"/>
</dbReference>
<dbReference type="Pfam" id="PF00535">
    <property type="entry name" value="Glycos_transf_2"/>
    <property type="match status" value="1"/>
</dbReference>
<feature type="domain" description="Glycosyltransferase 2-like" evidence="2">
    <location>
        <begin position="43"/>
        <end position="190"/>
    </location>
</feature>
<accession>A0A3M2LBS8</accession>
<evidence type="ECO:0000313" key="4">
    <source>
        <dbReference type="Proteomes" id="UP000279275"/>
    </source>
</evidence>
<proteinExistence type="inferred from homology"/>
<dbReference type="Gene3D" id="3.90.550.10">
    <property type="entry name" value="Spore Coat Polysaccharide Biosynthesis Protein SpsA, Chain A"/>
    <property type="match status" value="1"/>
</dbReference>
<evidence type="ECO:0000313" key="3">
    <source>
        <dbReference type="EMBL" id="RMI34961.1"/>
    </source>
</evidence>
<dbReference type="AlphaFoldDB" id="A0A3M2LBS8"/>
<comment type="similarity">
    <text evidence="1">Belongs to the glycosyltransferase 2 family.</text>
</comment>
<evidence type="ECO:0000259" key="2">
    <source>
        <dbReference type="Pfam" id="PF00535"/>
    </source>
</evidence>